<dbReference type="EMBL" id="JAFIMR010000043">
    <property type="protein sequence ID" value="KAI1856530.1"/>
    <property type="molecule type" value="Genomic_DNA"/>
</dbReference>
<dbReference type="InterPro" id="IPR028939">
    <property type="entry name" value="P5C_Rdtase_cat_N"/>
</dbReference>
<dbReference type="GO" id="GO:0055129">
    <property type="term" value="P:L-proline biosynthetic process"/>
    <property type="evidence" value="ECO:0007669"/>
    <property type="project" value="TreeGrafter"/>
</dbReference>
<dbReference type="InterPro" id="IPR000304">
    <property type="entry name" value="Pyrroline-COOH_reductase"/>
</dbReference>
<dbReference type="Pfam" id="PF03807">
    <property type="entry name" value="F420_oxidored"/>
    <property type="match status" value="1"/>
</dbReference>
<dbReference type="Gene3D" id="1.10.3730.10">
    <property type="entry name" value="ProC C-terminal domain-like"/>
    <property type="match status" value="1"/>
</dbReference>
<keyword evidence="2" id="KW-0521">NADP</keyword>
<comment type="similarity">
    <text evidence="1">Belongs to the pyrroline-5-carboxylate reductase family.</text>
</comment>
<dbReference type="InterPro" id="IPR029036">
    <property type="entry name" value="P5CR_dimer"/>
</dbReference>
<dbReference type="Gene3D" id="3.40.50.720">
    <property type="entry name" value="NAD(P)-binding Rossmann-like Domain"/>
    <property type="match status" value="1"/>
</dbReference>
<sequence length="308" mass="32741">MKGSDITVAFLGCGTYTLTDASRPSLTKEGNMGSAVLAGLLEALYPEGSTNVASSRISQLIACTNSETSAKKLEQQLGRHRSRVEVLHKANLEAMQRADVIVLGVKPYFAKDVLQEDGVREAVAGKLIMSMIPGSVTDLGSYLAAAGNDDIEAPWLVKTIPNIAARYGQSMTLIDPPEPSLPREEQEFMEWFWNQIGSSKTLTSSTSNAGMMTMTAVLAGLSVSLEGVLDGSVREGLRRTDAMDIALQSMKSLVSILESGTHPAAMRESIASPRGCTIAALLSLEKAGVRGTFAQALIDGAEVFADKK</sequence>
<feature type="domain" description="Pyrroline-5-carboxylate reductase dimerisation" evidence="4">
    <location>
        <begin position="218"/>
        <end position="299"/>
    </location>
</feature>
<accession>A0A9P9WC56</accession>
<dbReference type="PANTHER" id="PTHR11645:SF21">
    <property type="entry name" value="HYPOTHETICAL PYRROLINE-5-CARBOXYLATE REDUCTASE (EUROFUNG)"/>
    <property type="match status" value="1"/>
</dbReference>
<evidence type="ECO:0000313" key="6">
    <source>
        <dbReference type="Proteomes" id="UP000829685"/>
    </source>
</evidence>
<dbReference type="SUPFAM" id="SSF48179">
    <property type="entry name" value="6-phosphogluconate dehydrogenase C-terminal domain-like"/>
    <property type="match status" value="1"/>
</dbReference>
<protein>
    <recommendedName>
        <fullName evidence="7">Pyrroline-5-carboxylate reductase</fullName>
    </recommendedName>
</protein>
<feature type="binding site" evidence="2">
    <location>
        <position position="91"/>
    </location>
    <ligand>
        <name>NADPH</name>
        <dbReference type="ChEBI" id="CHEBI:57783"/>
    </ligand>
</feature>
<name>A0A9P9WC56_9PEZI</name>
<dbReference type="Pfam" id="PF14748">
    <property type="entry name" value="P5CR_dimer"/>
    <property type="match status" value="1"/>
</dbReference>
<dbReference type="PIRSF" id="PIRSF000193">
    <property type="entry name" value="Pyrrol-5-carb_rd"/>
    <property type="match status" value="1"/>
</dbReference>
<organism evidence="5 6">
    <name type="scientific">Neoarthrinium moseri</name>
    <dbReference type="NCBI Taxonomy" id="1658444"/>
    <lineage>
        <taxon>Eukaryota</taxon>
        <taxon>Fungi</taxon>
        <taxon>Dikarya</taxon>
        <taxon>Ascomycota</taxon>
        <taxon>Pezizomycotina</taxon>
        <taxon>Sordariomycetes</taxon>
        <taxon>Xylariomycetidae</taxon>
        <taxon>Amphisphaeriales</taxon>
        <taxon>Apiosporaceae</taxon>
        <taxon>Neoarthrinium</taxon>
    </lineage>
</organism>
<feature type="domain" description="Pyrroline-5-carboxylate reductase catalytic N-terminal" evidence="3">
    <location>
        <begin position="30"/>
        <end position="132"/>
    </location>
</feature>
<dbReference type="PANTHER" id="PTHR11645">
    <property type="entry name" value="PYRROLINE-5-CARBOXYLATE REDUCTASE"/>
    <property type="match status" value="1"/>
</dbReference>
<evidence type="ECO:0000313" key="5">
    <source>
        <dbReference type="EMBL" id="KAI1856530.1"/>
    </source>
</evidence>
<proteinExistence type="inferred from homology"/>
<dbReference type="OrthoDB" id="10263291at2759"/>
<evidence type="ECO:0000256" key="2">
    <source>
        <dbReference type="PIRSR" id="PIRSR000193-1"/>
    </source>
</evidence>
<keyword evidence="6" id="KW-1185">Reference proteome</keyword>
<dbReference type="InterPro" id="IPR036291">
    <property type="entry name" value="NAD(P)-bd_dom_sf"/>
</dbReference>
<comment type="caution">
    <text evidence="5">The sequence shown here is derived from an EMBL/GenBank/DDBJ whole genome shotgun (WGS) entry which is preliminary data.</text>
</comment>
<dbReference type="InterPro" id="IPR008927">
    <property type="entry name" value="6-PGluconate_DH-like_C_sf"/>
</dbReference>
<evidence type="ECO:0000259" key="3">
    <source>
        <dbReference type="Pfam" id="PF03807"/>
    </source>
</evidence>
<evidence type="ECO:0008006" key="7">
    <source>
        <dbReference type="Google" id="ProtNLM"/>
    </source>
</evidence>
<reference evidence="5" key="1">
    <citation type="submission" date="2021-03" db="EMBL/GenBank/DDBJ databases">
        <title>Revisited historic fungal species revealed as producer of novel bioactive compounds through whole genome sequencing and comparative genomics.</title>
        <authorList>
            <person name="Vignolle G.A."/>
            <person name="Hochenegger N."/>
            <person name="Mach R.L."/>
            <person name="Mach-Aigner A.R."/>
            <person name="Javad Rahimi M."/>
            <person name="Salim K.A."/>
            <person name="Chan C.M."/>
            <person name="Lim L.B.L."/>
            <person name="Cai F."/>
            <person name="Druzhinina I.S."/>
            <person name="U'Ren J.M."/>
            <person name="Derntl C."/>
        </authorList>
    </citation>
    <scope>NUCLEOTIDE SEQUENCE</scope>
    <source>
        <strain evidence="5">TUCIM 5799</strain>
    </source>
</reference>
<evidence type="ECO:0000259" key="4">
    <source>
        <dbReference type="Pfam" id="PF14748"/>
    </source>
</evidence>
<dbReference type="GO" id="GO:0004735">
    <property type="term" value="F:pyrroline-5-carboxylate reductase activity"/>
    <property type="evidence" value="ECO:0007669"/>
    <property type="project" value="InterPro"/>
</dbReference>
<feature type="binding site" evidence="2">
    <location>
        <position position="55"/>
    </location>
    <ligand>
        <name>NADP(+)</name>
        <dbReference type="ChEBI" id="CHEBI:58349"/>
    </ligand>
</feature>
<dbReference type="SUPFAM" id="SSF51735">
    <property type="entry name" value="NAD(P)-binding Rossmann-fold domains"/>
    <property type="match status" value="1"/>
</dbReference>
<gene>
    <name evidence="5" type="ORF">JX265_011489</name>
</gene>
<dbReference type="Proteomes" id="UP000829685">
    <property type="component" value="Unassembled WGS sequence"/>
</dbReference>
<dbReference type="AlphaFoldDB" id="A0A9P9WC56"/>
<evidence type="ECO:0000256" key="1">
    <source>
        <dbReference type="ARBA" id="ARBA00005525"/>
    </source>
</evidence>